<evidence type="ECO:0000259" key="5">
    <source>
        <dbReference type="Pfam" id="PF25973"/>
    </source>
</evidence>
<feature type="domain" description="CzcB-like C-terminal circularly permuted SH3-like" evidence="6">
    <location>
        <begin position="295"/>
        <end position="353"/>
    </location>
</feature>
<dbReference type="PANTHER" id="PTHR30097:SF4">
    <property type="entry name" value="SLR6042 PROTEIN"/>
    <property type="match status" value="1"/>
</dbReference>
<dbReference type="FunFam" id="2.40.30.170:FF:000010">
    <property type="entry name" value="Efflux RND transporter periplasmic adaptor subunit"/>
    <property type="match status" value="1"/>
</dbReference>
<gene>
    <name evidence="7" type="ORF">sS8_3815</name>
</gene>
<dbReference type="InterPro" id="IPR058792">
    <property type="entry name" value="Beta-barrel_RND_2"/>
</dbReference>
<feature type="domain" description="CzcB-like barrel-sandwich hybrid" evidence="5">
    <location>
        <begin position="64"/>
        <end position="210"/>
    </location>
</feature>
<evidence type="ECO:0000256" key="1">
    <source>
        <dbReference type="ARBA" id="ARBA00009477"/>
    </source>
</evidence>
<dbReference type="OrthoDB" id="9806939at2"/>
<dbReference type="SUPFAM" id="SSF111369">
    <property type="entry name" value="HlyD-like secretion proteins"/>
    <property type="match status" value="1"/>
</dbReference>
<evidence type="ECO:0000259" key="6">
    <source>
        <dbReference type="Pfam" id="PF25975"/>
    </source>
</evidence>
<comment type="similarity">
    <text evidence="1">Belongs to the membrane fusion protein (MFP) (TC 8.A.1) family.</text>
</comment>
<dbReference type="Gene3D" id="2.40.420.20">
    <property type="match status" value="1"/>
</dbReference>
<dbReference type="NCBIfam" id="TIGR01730">
    <property type="entry name" value="RND_mfp"/>
    <property type="match status" value="1"/>
</dbReference>
<dbReference type="Pfam" id="PF25954">
    <property type="entry name" value="Beta-barrel_RND_2"/>
    <property type="match status" value="1"/>
</dbReference>
<keyword evidence="3" id="KW-0732">Signal</keyword>
<dbReference type="EMBL" id="AP017928">
    <property type="protein sequence ID" value="BBA35752.1"/>
    <property type="molecule type" value="Genomic_DNA"/>
</dbReference>
<evidence type="ECO:0000256" key="2">
    <source>
        <dbReference type="ARBA" id="ARBA00022448"/>
    </source>
</evidence>
<dbReference type="GO" id="GO:0022857">
    <property type="term" value="F:transmembrane transporter activity"/>
    <property type="evidence" value="ECO:0007669"/>
    <property type="project" value="InterPro"/>
</dbReference>
<keyword evidence="8" id="KW-1185">Reference proteome</keyword>
<dbReference type="GO" id="GO:0046914">
    <property type="term" value="F:transition metal ion binding"/>
    <property type="evidence" value="ECO:0007669"/>
    <property type="project" value="TreeGrafter"/>
</dbReference>
<dbReference type="Pfam" id="PF25973">
    <property type="entry name" value="BSH_CzcB"/>
    <property type="match status" value="1"/>
</dbReference>
<evidence type="ECO:0000313" key="7">
    <source>
        <dbReference type="EMBL" id="BBA35752.1"/>
    </source>
</evidence>
<dbReference type="KEGG" id="mmai:sS8_3815"/>
<dbReference type="GO" id="GO:0015679">
    <property type="term" value="P:plasma membrane copper ion transport"/>
    <property type="evidence" value="ECO:0007669"/>
    <property type="project" value="TreeGrafter"/>
</dbReference>
<accession>A0A250KVY5</accession>
<dbReference type="Gene3D" id="2.40.30.170">
    <property type="match status" value="1"/>
</dbReference>
<dbReference type="InterPro" id="IPR058647">
    <property type="entry name" value="BSH_CzcB-like"/>
</dbReference>
<evidence type="ECO:0000259" key="4">
    <source>
        <dbReference type="Pfam" id="PF25954"/>
    </source>
</evidence>
<feature type="domain" description="CusB-like beta-barrel" evidence="4">
    <location>
        <begin position="216"/>
        <end position="287"/>
    </location>
</feature>
<dbReference type="InterPro" id="IPR051909">
    <property type="entry name" value="MFP_Cation_Efflux"/>
</dbReference>
<evidence type="ECO:0000313" key="8">
    <source>
        <dbReference type="Proteomes" id="UP000266313"/>
    </source>
</evidence>
<dbReference type="PANTHER" id="PTHR30097">
    <property type="entry name" value="CATION EFFLUX SYSTEM PROTEIN CUSB"/>
    <property type="match status" value="1"/>
</dbReference>
<feature type="signal peptide" evidence="3">
    <location>
        <begin position="1"/>
        <end position="18"/>
    </location>
</feature>
<proteinExistence type="inferred from homology"/>
<keyword evidence="2" id="KW-0813">Transport</keyword>
<dbReference type="Gene3D" id="2.40.50.100">
    <property type="match status" value="1"/>
</dbReference>
<protein>
    <submittedName>
        <fullName evidence="7">Putative heavy metal efflux system protein</fullName>
    </submittedName>
</protein>
<dbReference type="AlphaFoldDB" id="A0A250KVY5"/>
<dbReference type="InterPro" id="IPR006143">
    <property type="entry name" value="RND_pump_MFP"/>
</dbReference>
<evidence type="ECO:0000256" key="3">
    <source>
        <dbReference type="SAM" id="SignalP"/>
    </source>
</evidence>
<dbReference type="RefSeq" id="WP_119631049.1">
    <property type="nucleotide sequence ID" value="NZ_AP017928.1"/>
</dbReference>
<dbReference type="GO" id="GO:0030288">
    <property type="term" value="C:outer membrane-bounded periplasmic space"/>
    <property type="evidence" value="ECO:0007669"/>
    <property type="project" value="TreeGrafter"/>
</dbReference>
<reference evidence="7 8" key="1">
    <citation type="submission" date="2016-12" db="EMBL/GenBank/DDBJ databases">
        <title>Genome sequencing of Methylocaldum marinum.</title>
        <authorList>
            <person name="Takeuchi M."/>
            <person name="Kamagata Y."/>
            <person name="Hiraoka S."/>
            <person name="Oshima K."/>
            <person name="Hattori M."/>
            <person name="Iwasaki W."/>
        </authorList>
    </citation>
    <scope>NUCLEOTIDE SEQUENCE [LARGE SCALE GENOMIC DNA]</scope>
    <source>
        <strain evidence="7 8">S8</strain>
    </source>
</reference>
<dbReference type="Pfam" id="PF25975">
    <property type="entry name" value="CzcB_C"/>
    <property type="match status" value="1"/>
</dbReference>
<dbReference type="GO" id="GO:0060003">
    <property type="term" value="P:copper ion export"/>
    <property type="evidence" value="ECO:0007669"/>
    <property type="project" value="TreeGrafter"/>
</dbReference>
<dbReference type="Gene3D" id="1.10.287.470">
    <property type="entry name" value="Helix hairpin bin"/>
    <property type="match status" value="1"/>
</dbReference>
<dbReference type="Proteomes" id="UP000266313">
    <property type="component" value="Chromosome"/>
</dbReference>
<organism evidence="7 8">
    <name type="scientific">Methylocaldum marinum</name>
    <dbReference type="NCBI Taxonomy" id="1432792"/>
    <lineage>
        <taxon>Bacteria</taxon>
        <taxon>Pseudomonadati</taxon>
        <taxon>Pseudomonadota</taxon>
        <taxon>Gammaproteobacteria</taxon>
        <taxon>Methylococcales</taxon>
        <taxon>Methylococcaceae</taxon>
        <taxon>Methylocaldum</taxon>
    </lineage>
</organism>
<name>A0A250KVY5_9GAMM</name>
<dbReference type="InterPro" id="IPR058649">
    <property type="entry name" value="CzcB_C"/>
</dbReference>
<sequence>MKPVFIFVLWCFCVTGLAAENAVRLTSEQGRHLGIRTARPEEVAALPLARAPARVVLPPHKEFVVSSPQAGVISNVAVPLGVKVKQGEVLARIQSPDLLALQRDLLDAASEFHLAEARLKRDETLFSEGIISRLRWQETKSDFDKAQAALRTAEQTLAASGLGQGEIRRLKADRQLSSLMEVRAPIDGVVLERMAVVGQRVDRLAPLFRVGKLDELWLEVDMPQERLHEVKIGDRISVENSRAAARIIEVSQHVDPRSQSALVRAVVDREAEDLRPGMHINVQLMHKSTDRIFRLPVAALVNHEGRSYVFVQTADGFAAREVAVAGVEAYSVVIHEGLDAGEEVAVQGVAALKAAWLGMGEEE</sequence>
<feature type="chain" id="PRO_5012693451" evidence="3">
    <location>
        <begin position="19"/>
        <end position="363"/>
    </location>
</feature>
<dbReference type="GO" id="GO:0016020">
    <property type="term" value="C:membrane"/>
    <property type="evidence" value="ECO:0007669"/>
    <property type="project" value="InterPro"/>
</dbReference>